<evidence type="ECO:0000313" key="8">
    <source>
        <dbReference type="Proteomes" id="UP000515153"/>
    </source>
</evidence>
<dbReference type="PANTHER" id="PTHR47966:SF2">
    <property type="entry name" value="ASPERGILLOPEPSIN-1-RELATED"/>
    <property type="match status" value="1"/>
</dbReference>
<dbReference type="InterPro" id="IPR001969">
    <property type="entry name" value="Aspartic_peptidase_AS"/>
</dbReference>
<reference evidence="9" key="1">
    <citation type="journal article" date="2019" name="Mol. Biol. Evol.">
        <title>Blast fungal genomes show frequent chromosomal changes, gene gains and losses, and effector gene turnover.</title>
        <authorList>
            <person name="Gomez Luciano L.B."/>
            <person name="Jason Tsai I."/>
            <person name="Chuma I."/>
            <person name="Tosa Y."/>
            <person name="Chen Y.H."/>
            <person name="Li J.Y."/>
            <person name="Li M.Y."/>
            <person name="Jade Lu M.Y."/>
            <person name="Nakayashiki H."/>
            <person name="Li W.H."/>
        </authorList>
    </citation>
    <scope>NUCLEOTIDE SEQUENCE</scope>
    <source>
        <strain evidence="9">NI907</strain>
    </source>
</reference>
<evidence type="ECO:0000256" key="1">
    <source>
        <dbReference type="ARBA" id="ARBA00007447"/>
    </source>
</evidence>
<feature type="active site" evidence="3">
    <location>
        <position position="327"/>
    </location>
</feature>
<dbReference type="Proteomes" id="UP000515153">
    <property type="component" value="Unplaced"/>
</dbReference>
<dbReference type="PROSITE" id="PS51767">
    <property type="entry name" value="PEPTIDASE_A1"/>
    <property type="match status" value="1"/>
</dbReference>
<dbReference type="Pfam" id="PF00026">
    <property type="entry name" value="Asp"/>
    <property type="match status" value="1"/>
</dbReference>
<keyword evidence="4" id="KW-0378">Hydrolase</keyword>
<dbReference type="GO" id="GO:0004190">
    <property type="term" value="F:aspartic-type endopeptidase activity"/>
    <property type="evidence" value="ECO:0007669"/>
    <property type="project" value="UniProtKB-KW"/>
</dbReference>
<dbReference type="PANTHER" id="PTHR47966">
    <property type="entry name" value="BETA-SITE APP-CLEAVING ENZYME, ISOFORM A-RELATED"/>
    <property type="match status" value="1"/>
</dbReference>
<feature type="chain" id="PRO_5027732744" description="Peptidase A1 domain-containing protein" evidence="6">
    <location>
        <begin position="22"/>
        <end position="454"/>
    </location>
</feature>
<comment type="similarity">
    <text evidence="1 4">Belongs to the peptidase A1 family.</text>
</comment>
<dbReference type="InterPro" id="IPR001461">
    <property type="entry name" value="Aspartic_peptidase_A1"/>
</dbReference>
<reference evidence="9" key="3">
    <citation type="submission" date="2025-08" db="UniProtKB">
        <authorList>
            <consortium name="RefSeq"/>
        </authorList>
    </citation>
    <scope>IDENTIFICATION</scope>
    <source>
        <strain evidence="9">NI907</strain>
    </source>
</reference>
<dbReference type="SUPFAM" id="SSF50630">
    <property type="entry name" value="Acid proteases"/>
    <property type="match status" value="1"/>
</dbReference>
<protein>
    <recommendedName>
        <fullName evidence="7">Peptidase A1 domain-containing protein</fullName>
    </recommendedName>
</protein>
<gene>
    <name evidence="9" type="ORF">PgNI_12138</name>
</gene>
<evidence type="ECO:0000256" key="3">
    <source>
        <dbReference type="PIRSR" id="PIRSR601461-1"/>
    </source>
</evidence>
<feature type="region of interest" description="Disordered" evidence="5">
    <location>
        <begin position="82"/>
        <end position="101"/>
    </location>
</feature>
<dbReference type="PROSITE" id="PS00141">
    <property type="entry name" value="ASP_PROTEASE"/>
    <property type="match status" value="1"/>
</dbReference>
<evidence type="ECO:0000256" key="4">
    <source>
        <dbReference type="RuleBase" id="RU000454"/>
    </source>
</evidence>
<accession>A0A6P8AQ79</accession>
<keyword evidence="6" id="KW-0732">Signal</keyword>
<dbReference type="GeneID" id="41966998"/>
<dbReference type="GO" id="GO:0006508">
    <property type="term" value="P:proteolysis"/>
    <property type="evidence" value="ECO:0007669"/>
    <property type="project" value="UniProtKB-KW"/>
</dbReference>
<keyword evidence="4" id="KW-0645">Protease</keyword>
<evidence type="ECO:0000259" key="7">
    <source>
        <dbReference type="PROSITE" id="PS51767"/>
    </source>
</evidence>
<dbReference type="InterPro" id="IPR021109">
    <property type="entry name" value="Peptidase_aspartic_dom_sf"/>
</dbReference>
<feature type="domain" description="Peptidase A1" evidence="7">
    <location>
        <begin position="107"/>
        <end position="448"/>
    </location>
</feature>
<evidence type="ECO:0000256" key="2">
    <source>
        <dbReference type="ARBA" id="ARBA00022750"/>
    </source>
</evidence>
<organism evidence="8 9">
    <name type="scientific">Pyricularia grisea</name>
    <name type="common">Crabgrass-specific blast fungus</name>
    <name type="synonym">Magnaporthe grisea</name>
    <dbReference type="NCBI Taxonomy" id="148305"/>
    <lineage>
        <taxon>Eukaryota</taxon>
        <taxon>Fungi</taxon>
        <taxon>Dikarya</taxon>
        <taxon>Ascomycota</taxon>
        <taxon>Pezizomycotina</taxon>
        <taxon>Sordariomycetes</taxon>
        <taxon>Sordariomycetidae</taxon>
        <taxon>Magnaporthales</taxon>
        <taxon>Pyriculariaceae</taxon>
        <taxon>Pyricularia</taxon>
    </lineage>
</organism>
<evidence type="ECO:0000256" key="6">
    <source>
        <dbReference type="SAM" id="SignalP"/>
    </source>
</evidence>
<dbReference type="InterPro" id="IPR033121">
    <property type="entry name" value="PEPTIDASE_A1"/>
</dbReference>
<feature type="active site" evidence="3">
    <location>
        <position position="125"/>
    </location>
</feature>
<dbReference type="AlphaFoldDB" id="A0A6P8AQ79"/>
<feature type="signal peptide" evidence="6">
    <location>
        <begin position="1"/>
        <end position="21"/>
    </location>
</feature>
<evidence type="ECO:0000256" key="5">
    <source>
        <dbReference type="SAM" id="MobiDB-lite"/>
    </source>
</evidence>
<feature type="compositionally biased region" description="Polar residues" evidence="5">
    <location>
        <begin position="82"/>
        <end position="97"/>
    </location>
</feature>
<keyword evidence="2 4" id="KW-0064">Aspartyl protease</keyword>
<dbReference type="PRINTS" id="PR00792">
    <property type="entry name" value="PEPSIN"/>
</dbReference>
<dbReference type="RefSeq" id="XP_030977066.1">
    <property type="nucleotide sequence ID" value="XM_031132093.1"/>
</dbReference>
<name>A0A6P8AQ79_PYRGI</name>
<dbReference type="Gene3D" id="2.40.70.10">
    <property type="entry name" value="Acid Proteases"/>
    <property type="match status" value="2"/>
</dbReference>
<keyword evidence="8" id="KW-1185">Reference proteome</keyword>
<evidence type="ECO:0000313" key="9">
    <source>
        <dbReference type="RefSeq" id="XP_030977066.1"/>
    </source>
</evidence>
<sequence length="454" mass="49220">MPSFTQTFALLTTLGAAAVSGGSVVVKREPSTKNGPVSDYYTRVKYGIPIPPQLSAIVKRAGIDTSSKLRKRQLLEELQGQHQVQAQSERQQNSSISAIPRRNDTEWVNKVEIGTPAQALTFQIDTGSSELWVYADPNPTATAANRSTYSSSKSTSASLIPNVAWNKSYSGGEGVSGSAVYYDVVRVGDIVAQSQAVLPATQASASLVESPYDGILGLSLANYTSVLSSNGTSVPEADAPTSFFMTVKSSLKAPLFGVDLKQNEESYFDFGIVPMNRYRGKVGWAPVLRDLSNGARFRNWNMTASGYAIGNATASNLTTAYMTGVVDTGTTLMYLDQPIVQEYYSNIAGSRYDANLTAWLFPCNQKKPLPDFSFGVGDAPDVTLITVPGRYFNWSVHDNVTWECYGGLQEAYDYKGGKLSLFGSVAMKAAYIIFEDNRPASEPRIGWAAKDLKF</sequence>
<proteinExistence type="inferred from homology"/>
<dbReference type="KEGG" id="pgri:PgNI_12138"/>
<reference evidence="9" key="2">
    <citation type="submission" date="2019-10" db="EMBL/GenBank/DDBJ databases">
        <authorList>
            <consortium name="NCBI Genome Project"/>
        </authorList>
    </citation>
    <scope>NUCLEOTIDE SEQUENCE</scope>
    <source>
        <strain evidence="9">NI907</strain>
    </source>
</reference>